<sequence length="122" mass="13182">MEKSSNGAKKLGRPVYRIEVILSTLLKKDGNYVNEQGKILADKISEHLPKDQELAASSGVPMKILAHLNDAVGKVYGVQHSGRVCGLGGNVFPSNAFGMPRIQLVMRILVALVVCLINVLET</sequence>
<dbReference type="Proteomes" id="UP000826656">
    <property type="component" value="Unassembled WGS sequence"/>
</dbReference>
<evidence type="ECO:0000313" key="2">
    <source>
        <dbReference type="Proteomes" id="UP000826656"/>
    </source>
</evidence>
<dbReference type="InterPro" id="IPR004252">
    <property type="entry name" value="Probable_transposase_24"/>
</dbReference>
<comment type="caution">
    <text evidence="1">The sequence shown here is derived from an EMBL/GenBank/DDBJ whole genome shotgun (WGS) entry which is preliminary data.</text>
</comment>
<name>A0ABQ7WMC6_SOLTU</name>
<gene>
    <name evidence="1" type="ORF">KY290_000723</name>
</gene>
<keyword evidence="2" id="KW-1185">Reference proteome</keyword>
<evidence type="ECO:0000313" key="1">
    <source>
        <dbReference type="EMBL" id="KAH0781125.1"/>
    </source>
</evidence>
<protein>
    <submittedName>
        <fullName evidence="1">Uncharacterized protein</fullName>
    </submittedName>
</protein>
<dbReference type="Pfam" id="PF03004">
    <property type="entry name" value="Transposase_24"/>
    <property type="match status" value="1"/>
</dbReference>
<accession>A0ABQ7WMC6</accession>
<reference evidence="1 2" key="1">
    <citation type="journal article" date="2021" name="bioRxiv">
        <title>Chromosome-scale and haplotype-resolved genome assembly of a tetraploid potato cultivar.</title>
        <authorList>
            <person name="Sun H."/>
            <person name="Jiao W.-B."/>
            <person name="Krause K."/>
            <person name="Campoy J.A."/>
            <person name="Goel M."/>
            <person name="Folz-Donahue K."/>
            <person name="Kukat C."/>
            <person name="Huettel B."/>
            <person name="Schneeberger K."/>
        </authorList>
    </citation>
    <scope>NUCLEOTIDE SEQUENCE [LARGE SCALE GENOMIC DNA]</scope>
    <source>
        <strain evidence="1">SolTubOtavaFocal</strain>
        <tissue evidence="1">Leaves</tissue>
    </source>
</reference>
<proteinExistence type="predicted"/>
<organism evidence="1 2">
    <name type="scientific">Solanum tuberosum</name>
    <name type="common">Potato</name>
    <dbReference type="NCBI Taxonomy" id="4113"/>
    <lineage>
        <taxon>Eukaryota</taxon>
        <taxon>Viridiplantae</taxon>
        <taxon>Streptophyta</taxon>
        <taxon>Embryophyta</taxon>
        <taxon>Tracheophyta</taxon>
        <taxon>Spermatophyta</taxon>
        <taxon>Magnoliopsida</taxon>
        <taxon>eudicotyledons</taxon>
        <taxon>Gunneridae</taxon>
        <taxon>Pentapetalae</taxon>
        <taxon>asterids</taxon>
        <taxon>lamiids</taxon>
        <taxon>Solanales</taxon>
        <taxon>Solanaceae</taxon>
        <taxon>Solanoideae</taxon>
        <taxon>Solaneae</taxon>
        <taxon>Solanum</taxon>
    </lineage>
</organism>
<dbReference type="EMBL" id="JAIVGD010000001">
    <property type="protein sequence ID" value="KAH0781125.1"/>
    <property type="molecule type" value="Genomic_DNA"/>
</dbReference>